<dbReference type="Pfam" id="PF06445">
    <property type="entry name" value="GyrI-like"/>
    <property type="match status" value="1"/>
</dbReference>
<dbReference type="AlphaFoldDB" id="A0A9W6QLX4"/>
<evidence type="ECO:0000313" key="2">
    <source>
        <dbReference type="EMBL" id="GLW90982.1"/>
    </source>
</evidence>
<dbReference type="Gene3D" id="3.20.80.10">
    <property type="entry name" value="Regulatory factor, effector binding domain"/>
    <property type="match status" value="1"/>
</dbReference>
<accession>A0A9W6QLX4</accession>
<sequence length="157" mass="17293">MAPTIETRPEQPYVSIRTQATLAEWGRVNALIGPVYGWLTERDITPAGPLFYRYHSVAGDVIDVEVGVPVPEPVIGDDTVAAGSKPAGQYAVLLHKGHPDRIRETFAALDEWSEASGVEFDVTDGVWAGRFESYLSDPAEVPDLADWETEVAYRVRH</sequence>
<evidence type="ECO:0000259" key="1">
    <source>
        <dbReference type="SMART" id="SM00871"/>
    </source>
</evidence>
<proteinExistence type="predicted"/>
<dbReference type="Proteomes" id="UP001165042">
    <property type="component" value="Unassembled WGS sequence"/>
</dbReference>
<evidence type="ECO:0000313" key="3">
    <source>
        <dbReference type="Proteomes" id="UP001165042"/>
    </source>
</evidence>
<keyword evidence="3" id="KW-1185">Reference proteome</keyword>
<reference evidence="2" key="1">
    <citation type="submission" date="2023-02" db="EMBL/GenBank/DDBJ databases">
        <title>Actinokineospora globicatena NBRC 15670.</title>
        <authorList>
            <person name="Ichikawa N."/>
            <person name="Sato H."/>
            <person name="Tonouchi N."/>
        </authorList>
    </citation>
    <scope>NUCLEOTIDE SEQUENCE</scope>
    <source>
        <strain evidence="2">NBRC 15670</strain>
    </source>
</reference>
<dbReference type="InterPro" id="IPR029442">
    <property type="entry name" value="GyrI-like"/>
</dbReference>
<comment type="caution">
    <text evidence="2">The sequence shown here is derived from an EMBL/GenBank/DDBJ whole genome shotgun (WGS) entry which is preliminary data.</text>
</comment>
<feature type="domain" description="AraC effector-binding" evidence="1">
    <location>
        <begin position="1"/>
        <end position="156"/>
    </location>
</feature>
<dbReference type="SUPFAM" id="SSF55136">
    <property type="entry name" value="Probable bacterial effector-binding domain"/>
    <property type="match status" value="1"/>
</dbReference>
<organism evidence="2 3">
    <name type="scientific">Actinokineospora globicatena</name>
    <dbReference type="NCBI Taxonomy" id="103729"/>
    <lineage>
        <taxon>Bacteria</taxon>
        <taxon>Bacillati</taxon>
        <taxon>Actinomycetota</taxon>
        <taxon>Actinomycetes</taxon>
        <taxon>Pseudonocardiales</taxon>
        <taxon>Pseudonocardiaceae</taxon>
        <taxon>Actinokineospora</taxon>
    </lineage>
</organism>
<name>A0A9W6QLX4_9PSEU</name>
<gene>
    <name evidence="2" type="ORF">Aglo03_17980</name>
</gene>
<dbReference type="EMBL" id="BSSD01000002">
    <property type="protein sequence ID" value="GLW90982.1"/>
    <property type="molecule type" value="Genomic_DNA"/>
</dbReference>
<dbReference type="SMART" id="SM00871">
    <property type="entry name" value="AraC_E_bind"/>
    <property type="match status" value="1"/>
</dbReference>
<protein>
    <recommendedName>
        <fullName evidence="1">AraC effector-binding domain-containing protein</fullName>
    </recommendedName>
</protein>
<dbReference type="InterPro" id="IPR010499">
    <property type="entry name" value="AraC_E-bd"/>
</dbReference>
<dbReference type="RefSeq" id="WP_285609462.1">
    <property type="nucleotide sequence ID" value="NZ_BSSD01000002.1"/>
</dbReference>
<dbReference type="InterPro" id="IPR011256">
    <property type="entry name" value="Reg_factor_effector_dom_sf"/>
</dbReference>